<proteinExistence type="predicted"/>
<feature type="binding site" evidence="7">
    <location>
        <position position="40"/>
    </location>
    <ligand>
        <name>ATP</name>
        <dbReference type="ChEBI" id="CHEBI:30616"/>
    </ligand>
</feature>
<evidence type="ECO:0000256" key="9">
    <source>
        <dbReference type="SAM" id="Phobius"/>
    </source>
</evidence>
<dbReference type="Pfam" id="PF00069">
    <property type="entry name" value="Pkinase"/>
    <property type="match status" value="1"/>
</dbReference>
<keyword evidence="6 7" id="KW-0067">ATP-binding</keyword>
<feature type="transmembrane region" description="Helical" evidence="9">
    <location>
        <begin position="390"/>
        <end position="411"/>
    </location>
</feature>
<dbReference type="InterPro" id="IPR008271">
    <property type="entry name" value="Ser/Thr_kinase_AS"/>
</dbReference>
<dbReference type="Gene3D" id="1.10.510.10">
    <property type="entry name" value="Transferase(Phosphotransferase) domain 1"/>
    <property type="match status" value="1"/>
</dbReference>
<feature type="domain" description="Protein kinase" evidence="10">
    <location>
        <begin position="11"/>
        <end position="271"/>
    </location>
</feature>
<keyword evidence="9" id="KW-0812">Transmembrane</keyword>
<evidence type="ECO:0000259" key="10">
    <source>
        <dbReference type="PROSITE" id="PS50011"/>
    </source>
</evidence>
<dbReference type="PROSITE" id="PS00107">
    <property type="entry name" value="PROTEIN_KINASE_ATP"/>
    <property type="match status" value="1"/>
</dbReference>
<evidence type="ECO:0000256" key="2">
    <source>
        <dbReference type="ARBA" id="ARBA00022527"/>
    </source>
</evidence>
<sequence length="519" mass="55804">MTEKPPEIPHFEYRGDIGGGGFAMVHRYYHRKLKRDVAVKVPKATGLSDAVRERFIAEGESMAELGNHRNVVTVYDTDTAADGRPYLVMEYCPGGDLAKLSGRTPLSVKEVLDIGVQVAGAIETAHERRILHRDIKPANILMNEYGKPCLTDFGIAGRFAEQDEDGQVILSVPWSAPELLDRSAVEQGGVPAEVFSLGATLWHLLVGHSPFMPRGTDNSLAAIEQRIVSGWLPTGLAAPADLQRLLARAMAKNPAARPGSVREFAVGLQRIQKAQRFGETELVLMPAPEPDEPVAAASFVAPEAPLAPPTRQRMQPVFVPQEVKPAPHTTARAVAPPPLQLPQARPVPHTTARPPEPPRPLTVDAPQTQLRKPLPDNGIRPSKPSTRSLWPLYVVGAAATAAIVGVGFFLLSGEDKPTGPVTTTITDDVPDQNAGAGGAPPGRPEITATRLDGTKVRFAWTYSAQQATDTFSWRTSTRTGTAKEPQIEVEGANPVCLQVKVVRADGSNATAEWSQESCG</sequence>
<name>A0A1H9GWT8_9PSEU</name>
<accession>A0A1H9GWT8</accession>
<evidence type="ECO:0000256" key="8">
    <source>
        <dbReference type="SAM" id="MobiDB-lite"/>
    </source>
</evidence>
<keyword evidence="5 11" id="KW-0418">Kinase</keyword>
<evidence type="ECO:0000313" key="11">
    <source>
        <dbReference type="EMBL" id="SEQ54507.1"/>
    </source>
</evidence>
<evidence type="ECO:0000256" key="3">
    <source>
        <dbReference type="ARBA" id="ARBA00022679"/>
    </source>
</evidence>
<gene>
    <name evidence="11" type="ORF">SAMN04488000_103305</name>
</gene>
<dbReference type="GO" id="GO:0004674">
    <property type="term" value="F:protein serine/threonine kinase activity"/>
    <property type="evidence" value="ECO:0007669"/>
    <property type="project" value="UniProtKB-KW"/>
</dbReference>
<dbReference type="Proteomes" id="UP000199503">
    <property type="component" value="Unassembled WGS sequence"/>
</dbReference>
<dbReference type="CDD" id="cd14014">
    <property type="entry name" value="STKc_PknB_like"/>
    <property type="match status" value="1"/>
</dbReference>
<dbReference type="OrthoDB" id="9762169at2"/>
<dbReference type="InterPro" id="IPR011009">
    <property type="entry name" value="Kinase-like_dom_sf"/>
</dbReference>
<keyword evidence="9" id="KW-1133">Transmembrane helix</keyword>
<dbReference type="PROSITE" id="PS00108">
    <property type="entry name" value="PROTEIN_KINASE_ST"/>
    <property type="match status" value="1"/>
</dbReference>
<organism evidence="11 12">
    <name type="scientific">Lentzea albida</name>
    <dbReference type="NCBI Taxonomy" id="65499"/>
    <lineage>
        <taxon>Bacteria</taxon>
        <taxon>Bacillati</taxon>
        <taxon>Actinomycetota</taxon>
        <taxon>Actinomycetes</taxon>
        <taxon>Pseudonocardiales</taxon>
        <taxon>Pseudonocardiaceae</taxon>
        <taxon>Lentzea</taxon>
    </lineage>
</organism>
<evidence type="ECO:0000256" key="4">
    <source>
        <dbReference type="ARBA" id="ARBA00022741"/>
    </source>
</evidence>
<keyword evidence="12" id="KW-1185">Reference proteome</keyword>
<dbReference type="PROSITE" id="PS50011">
    <property type="entry name" value="PROTEIN_KINASE_DOM"/>
    <property type="match status" value="1"/>
</dbReference>
<feature type="region of interest" description="Disordered" evidence="8">
    <location>
        <begin position="424"/>
        <end position="445"/>
    </location>
</feature>
<dbReference type="STRING" id="65499.SAMN04488000_103305"/>
<dbReference type="InterPro" id="IPR000719">
    <property type="entry name" value="Prot_kinase_dom"/>
</dbReference>
<dbReference type="SMART" id="SM00220">
    <property type="entry name" value="S_TKc"/>
    <property type="match status" value="1"/>
</dbReference>
<dbReference type="PANTHER" id="PTHR43289">
    <property type="entry name" value="MITOGEN-ACTIVATED PROTEIN KINASE KINASE KINASE 20-RELATED"/>
    <property type="match status" value="1"/>
</dbReference>
<evidence type="ECO:0000256" key="5">
    <source>
        <dbReference type="ARBA" id="ARBA00022777"/>
    </source>
</evidence>
<dbReference type="InterPro" id="IPR017441">
    <property type="entry name" value="Protein_kinase_ATP_BS"/>
</dbReference>
<keyword evidence="4 7" id="KW-0547">Nucleotide-binding</keyword>
<evidence type="ECO:0000256" key="6">
    <source>
        <dbReference type="ARBA" id="ARBA00022840"/>
    </source>
</evidence>
<feature type="region of interest" description="Disordered" evidence="8">
    <location>
        <begin position="331"/>
        <end position="386"/>
    </location>
</feature>
<dbReference type="AlphaFoldDB" id="A0A1H9GWT8"/>
<evidence type="ECO:0000313" key="12">
    <source>
        <dbReference type="Proteomes" id="UP000199503"/>
    </source>
</evidence>
<keyword evidence="3" id="KW-0808">Transferase</keyword>
<dbReference type="SUPFAM" id="SSF56112">
    <property type="entry name" value="Protein kinase-like (PK-like)"/>
    <property type="match status" value="1"/>
</dbReference>
<protein>
    <recommendedName>
        <fullName evidence="1">non-specific serine/threonine protein kinase</fullName>
        <ecNumber evidence="1">2.7.11.1</ecNumber>
    </recommendedName>
</protein>
<dbReference type="EMBL" id="FOFV01000003">
    <property type="protein sequence ID" value="SEQ54507.1"/>
    <property type="molecule type" value="Genomic_DNA"/>
</dbReference>
<reference evidence="12" key="1">
    <citation type="submission" date="2016-10" db="EMBL/GenBank/DDBJ databases">
        <authorList>
            <person name="Varghese N."/>
            <person name="Submissions S."/>
        </authorList>
    </citation>
    <scope>NUCLEOTIDE SEQUENCE [LARGE SCALE GENOMIC DNA]</scope>
    <source>
        <strain evidence="12">DSM 44437</strain>
    </source>
</reference>
<dbReference type="EC" id="2.7.11.1" evidence="1"/>
<dbReference type="PANTHER" id="PTHR43289:SF6">
    <property type="entry name" value="SERINE_THREONINE-PROTEIN KINASE NEKL-3"/>
    <property type="match status" value="1"/>
</dbReference>
<dbReference type="RefSeq" id="WP_089913462.1">
    <property type="nucleotide sequence ID" value="NZ_FOFV01000003.1"/>
</dbReference>
<keyword evidence="2 11" id="KW-0723">Serine/threonine-protein kinase</keyword>
<evidence type="ECO:0000256" key="1">
    <source>
        <dbReference type="ARBA" id="ARBA00012513"/>
    </source>
</evidence>
<dbReference type="GO" id="GO:0005524">
    <property type="term" value="F:ATP binding"/>
    <property type="evidence" value="ECO:0007669"/>
    <property type="project" value="UniProtKB-UniRule"/>
</dbReference>
<evidence type="ECO:0000256" key="7">
    <source>
        <dbReference type="PROSITE-ProRule" id="PRU10141"/>
    </source>
</evidence>
<keyword evidence="9" id="KW-0472">Membrane</keyword>